<proteinExistence type="predicted"/>
<organism evidence="1 2">
    <name type="scientific">Calothrix parietina FACHB-288</name>
    <dbReference type="NCBI Taxonomy" id="2692896"/>
    <lineage>
        <taxon>Bacteria</taxon>
        <taxon>Bacillati</taxon>
        <taxon>Cyanobacteriota</taxon>
        <taxon>Cyanophyceae</taxon>
        <taxon>Nostocales</taxon>
        <taxon>Calotrichaceae</taxon>
        <taxon>Calothrix</taxon>
    </lineage>
</organism>
<dbReference type="RefSeq" id="WP_190552069.1">
    <property type="nucleotide sequence ID" value="NZ_CAWPNO010000051.1"/>
</dbReference>
<evidence type="ECO:0000313" key="1">
    <source>
        <dbReference type="EMBL" id="MBD2194271.1"/>
    </source>
</evidence>
<keyword evidence="2" id="KW-1185">Reference proteome</keyword>
<reference evidence="1 2" key="1">
    <citation type="journal article" date="2020" name="ISME J.">
        <title>Comparative genomics reveals insights into cyanobacterial evolution and habitat adaptation.</title>
        <authorList>
            <person name="Chen M.Y."/>
            <person name="Teng W.K."/>
            <person name="Zhao L."/>
            <person name="Hu C.X."/>
            <person name="Zhou Y.K."/>
            <person name="Han B.P."/>
            <person name="Song L.R."/>
            <person name="Shu W.S."/>
        </authorList>
    </citation>
    <scope>NUCLEOTIDE SEQUENCE [LARGE SCALE GENOMIC DNA]</scope>
    <source>
        <strain evidence="1 2">FACHB-288</strain>
    </source>
</reference>
<name>A0ABR8A2U7_9CYAN</name>
<gene>
    <name evidence="1" type="ORF">H6G24_02015</name>
</gene>
<dbReference type="Proteomes" id="UP000658514">
    <property type="component" value="Unassembled WGS sequence"/>
</dbReference>
<dbReference type="EMBL" id="JACJQH010000002">
    <property type="protein sequence ID" value="MBD2194271.1"/>
    <property type="molecule type" value="Genomic_DNA"/>
</dbReference>
<sequence>MSRKITKSLRIWTVKFCNFCVSVVTQDSVYNGEVQPNCHGSNLVFMPSDRSHRCQEF</sequence>
<evidence type="ECO:0000313" key="2">
    <source>
        <dbReference type="Proteomes" id="UP000658514"/>
    </source>
</evidence>
<accession>A0ABR8A2U7</accession>
<comment type="caution">
    <text evidence="1">The sequence shown here is derived from an EMBL/GenBank/DDBJ whole genome shotgun (WGS) entry which is preliminary data.</text>
</comment>
<protein>
    <submittedName>
        <fullName evidence="1">Uncharacterized protein</fullName>
    </submittedName>
</protein>